<dbReference type="GO" id="GO:0047649">
    <property type="term" value="F:alkylglycerol kinase activity"/>
    <property type="evidence" value="ECO:0007669"/>
    <property type="project" value="UniProtKB-EC"/>
</dbReference>
<accession>A0AAD8ZND2</accession>
<dbReference type="Pfam" id="PF12796">
    <property type="entry name" value="Ank_2"/>
    <property type="match status" value="1"/>
</dbReference>
<dbReference type="SUPFAM" id="SSF48403">
    <property type="entry name" value="Ankyrin repeat"/>
    <property type="match status" value="1"/>
</dbReference>
<keyword evidence="13 43" id="KW-0547">Nucleotide-binding</keyword>
<evidence type="ECO:0000256" key="21">
    <source>
        <dbReference type="ARBA" id="ARBA00023242"/>
    </source>
</evidence>
<keyword evidence="12" id="KW-0677">Repeat</keyword>
<comment type="catalytic activity">
    <reaction evidence="30">
        <text>1-O-hexadecyl-2-(9Z-octadecenoyl)-sn-glycerol + ATP = 1-O-hexadecyl-2-(9Z-octadecenoyl)-sn-glycero-3-phosphate + ADP + H(+)</text>
        <dbReference type="Rhea" id="RHEA:40407"/>
        <dbReference type="ChEBI" id="CHEBI:15378"/>
        <dbReference type="ChEBI" id="CHEBI:30616"/>
        <dbReference type="ChEBI" id="CHEBI:77185"/>
        <dbReference type="ChEBI" id="CHEBI:77187"/>
        <dbReference type="ChEBI" id="CHEBI:456216"/>
    </reaction>
    <physiologicalReaction direction="left-to-right" evidence="30">
        <dbReference type="Rhea" id="RHEA:40408"/>
    </physiologicalReaction>
</comment>
<evidence type="ECO:0000256" key="36">
    <source>
        <dbReference type="ARBA" id="ARBA00050789"/>
    </source>
</evidence>
<keyword evidence="9" id="KW-0597">Phosphoprotein</keyword>
<evidence type="ECO:0000256" key="44">
    <source>
        <dbReference type="SAM" id="MobiDB-lite"/>
    </source>
</evidence>
<evidence type="ECO:0000256" key="22">
    <source>
        <dbReference type="ARBA" id="ARBA00023273"/>
    </source>
</evidence>
<feature type="region of interest" description="Disordered" evidence="44">
    <location>
        <begin position="1"/>
        <end position="61"/>
    </location>
</feature>
<evidence type="ECO:0000256" key="8">
    <source>
        <dbReference type="ARBA" id="ARBA00022490"/>
    </source>
</evidence>
<dbReference type="InterPro" id="IPR002219">
    <property type="entry name" value="PKC_DAG/PE"/>
</dbReference>
<dbReference type="FunFam" id="1.25.40.20:FF:000034">
    <property type="entry name" value="Diacylglycerol kinase"/>
    <property type="match status" value="1"/>
</dbReference>
<comment type="catalytic activity">
    <reaction evidence="27">
        <text>1-O-hexadecyl-sn-glycerol + ATP = 1-O-hexadecyl-sn-glycero-3-phosphate + ADP + H(+)</text>
        <dbReference type="Rhea" id="RHEA:41672"/>
        <dbReference type="ChEBI" id="CHEBI:15378"/>
        <dbReference type="ChEBI" id="CHEBI:30616"/>
        <dbReference type="ChEBI" id="CHEBI:34115"/>
        <dbReference type="ChEBI" id="CHEBI:77580"/>
        <dbReference type="ChEBI" id="CHEBI:456216"/>
    </reaction>
    <physiologicalReaction direction="left-to-right" evidence="27">
        <dbReference type="Rhea" id="RHEA:41673"/>
    </physiologicalReaction>
</comment>
<evidence type="ECO:0000256" key="31">
    <source>
        <dbReference type="ARBA" id="ARBA00034642"/>
    </source>
</evidence>
<evidence type="ECO:0000313" key="47">
    <source>
        <dbReference type="Proteomes" id="UP001239994"/>
    </source>
</evidence>
<keyword evidence="18 42" id="KW-0040">ANK repeat</keyword>
<dbReference type="Gene3D" id="1.25.40.20">
    <property type="entry name" value="Ankyrin repeat-containing domain"/>
    <property type="match status" value="1"/>
</dbReference>
<evidence type="ECO:0000256" key="6">
    <source>
        <dbReference type="ARBA" id="ARBA00009280"/>
    </source>
</evidence>
<keyword evidence="22" id="KW-0966">Cell projection</keyword>
<dbReference type="GO" id="GO:0005634">
    <property type="term" value="C:nucleus"/>
    <property type="evidence" value="ECO:0007669"/>
    <property type="project" value="UniProtKB-SubCell"/>
</dbReference>
<evidence type="ECO:0000256" key="12">
    <source>
        <dbReference type="ARBA" id="ARBA00022737"/>
    </source>
</evidence>
<comment type="catalytic activity">
    <reaction evidence="23">
        <text>1,2-di-(9Z-octadecenoyl)-sn-glycerol + ATP = 1,2-di-(9Z-octadecenoyl)-sn-glycero-3-phosphate + ADP + H(+)</text>
        <dbReference type="Rhea" id="RHEA:40327"/>
        <dbReference type="ChEBI" id="CHEBI:15378"/>
        <dbReference type="ChEBI" id="CHEBI:30616"/>
        <dbReference type="ChEBI" id="CHEBI:52333"/>
        <dbReference type="ChEBI" id="CHEBI:74546"/>
        <dbReference type="ChEBI" id="CHEBI:456216"/>
    </reaction>
    <physiologicalReaction direction="left-to-right" evidence="23">
        <dbReference type="Rhea" id="RHEA:40328"/>
    </physiologicalReaction>
</comment>
<keyword evidence="14" id="KW-0863">Zinc-finger</keyword>
<evidence type="ECO:0000256" key="23">
    <source>
        <dbReference type="ARBA" id="ARBA00023371"/>
    </source>
</evidence>
<evidence type="ECO:0000256" key="43">
    <source>
        <dbReference type="RuleBase" id="RU361128"/>
    </source>
</evidence>
<dbReference type="InterPro" id="IPR001206">
    <property type="entry name" value="Diacylglycerol_kinase_cat_dom"/>
</dbReference>
<feature type="compositionally biased region" description="Basic and acidic residues" evidence="44">
    <location>
        <begin position="475"/>
        <end position="486"/>
    </location>
</feature>
<dbReference type="InterPro" id="IPR036770">
    <property type="entry name" value="Ankyrin_rpt-contain_sf"/>
</dbReference>
<dbReference type="InterPro" id="IPR056383">
    <property type="entry name" value="DGKI-like_dom"/>
</dbReference>
<dbReference type="InterPro" id="IPR002110">
    <property type="entry name" value="Ankyrin_rpt"/>
</dbReference>
<sequence length="1596" mass="178099">MAEAADGARDGLSRDLGTTAVMSPTLEDVAEEEDVFLSEDPAGSASKSGAETPSGQKEELSQLESEFLHLTLRKQVSYSHGCLRWDTFPAGCCAYEWFMVDKRSLFVPVFSGLVPKERPRGGLPPGLWADPSSLASKGFGLQLCPPEIPIAPPNYPLSGRCGAPQSSLAQVQQPQATPKKFLGVFPSASGEDTGSSPRPLPSVLGSRALQYQSILVSLITEFQQFGYWPVLKTDELVQVQNMKPGVACWCSAPAQKISSITETRFSADEKNIEEITVNLKSLVPPCPTVDAVTLSLLLPLEIYCCYKYRPGSVSFRARQCSSGQTQPEISATFSRTMDTFFRRHFRRKARELSGRRRSSVAVPASKARRRSSAGLPSAGLTQRRRSSVQLQATLQATGGQGGAAEVCERRFVRRRSSGTTACLKQSFSLRRRQAAKHRNIHAQLLGPSLLLASVVQMNQEKDLGGASEGGPSSDSHSDDSWAEPNEVREDGCPLWLTQGLLMEDSLRPRHIIRTPRCLRRNSSHLLPAEAVYHSPARYGLYGHYRRNSQAWRMPNAGVGGMCVGRRRSVVSRIGSVNYKKYSTWWPDPTLTGSLQETYYDPQTDTWNGFLSKAIAKSGLQHLSSQPSSSVLSKCDLDRDIRSTVDWSESALYGEHIWFETNVSGDFCYVGEQHCYAKTLQKSVARKKCAACKIVVHTICIQQLEKINFRCKPTFRESGSRNIREPTIVRHHWVHRRRQEGKCKQCGKGFQQKFAFHSKEIVAISCSWCKQAYHNKVTCFMLQQIEEPCSLGAHAAVIVPPTWIIRVRRPQSSLKSSKKKKRTSFKRKLSKKGAEEARWKPFIVRPIPSQLMKPLLVFVNPKSGGNQGTKIIQSFMWYLNPRQVFDLSQGGPKEGLEMYRKVHNLRILACGGDGTVGWILSTLDQLQLNPQPAVAVLPLGTGNDLARTLNWGGGYTDEPICKILSHVEDGNIVQLDRWNLHVESNPEAGLEEKDEQVTDKLPLDVFNNYFSLGFDAHVTLEFHESREANPEKFNSRFRNKMFYAGTAFSDFLMGSSKDLAKHIKVVCDGADLTSKVQELKLQCLVFLNIPRYCAGTMPWGNPSEHYDFEPQRHDDGCIEVIGFTMTSLATLQVGGHGERLNQCHEVTLTTYKSIPMQVDGEPCKLAPSTIHISLRNQANMVQKTKRRTSIPLLNDQQPFPERLRIRVNRISMHDYETLHYHKEKLKEASIPLGLIVVPGDSDLETCRVHIERLQEAGDENKSKMLSSQRLSPKWCFLDSTTADRFYRIDRAQEHLHYVNEISQDELFILDPELVVMENVSTSPGVPDLLDSSDISASQRKFAFPSCSSTPPPSPPTRVGEDQRASQRKRVSSDSSVPEVQAHSDSLRTAKPALSRAGGVHRSNTTAADFKPTIRLQTHALTSRQEMVSDELAALSLWHSPHSTLLPEMNATSSNNPVSADDLIDCVKNKDLQKLKELQKQGADLCVQDSAGHTLLHHAVHVASKEIVKYIIDNAPTDILDVTERENGETVLHKAASLCQRTICHYLVEAGASLMKTDLQGDTPKHRAEKAKDPELAAYLENRQHYQMIQREDQETAV</sequence>
<evidence type="ECO:0000256" key="16">
    <source>
        <dbReference type="ARBA" id="ARBA00022833"/>
    </source>
</evidence>
<proteinExistence type="inferred from homology"/>
<dbReference type="InterPro" id="IPR000756">
    <property type="entry name" value="Diacylglycerol_kin_accessory"/>
</dbReference>
<dbReference type="GO" id="GO:0004143">
    <property type="term" value="F:ATP-dependent diacylglycerol kinase activity"/>
    <property type="evidence" value="ECO:0007669"/>
    <property type="project" value="UniProtKB-EC"/>
</dbReference>
<dbReference type="FunFam" id="2.60.200.40:FF:000002">
    <property type="entry name" value="Diacylglycerol kinase"/>
    <property type="match status" value="1"/>
</dbReference>
<feature type="compositionally biased region" description="Acidic residues" evidence="44">
    <location>
        <begin position="28"/>
        <end position="37"/>
    </location>
</feature>
<evidence type="ECO:0000256" key="42">
    <source>
        <dbReference type="PROSITE-ProRule" id="PRU00023"/>
    </source>
</evidence>
<evidence type="ECO:0000256" key="4">
    <source>
        <dbReference type="ARBA" id="ARBA00004514"/>
    </source>
</evidence>
<keyword evidence="10 43" id="KW-0808">Transferase</keyword>
<evidence type="ECO:0000256" key="38">
    <source>
        <dbReference type="ARBA" id="ARBA00051008"/>
    </source>
</evidence>
<feature type="compositionally biased region" description="Basic and acidic residues" evidence="44">
    <location>
        <begin position="1"/>
        <end position="13"/>
    </location>
</feature>
<dbReference type="PROSITE" id="PS50146">
    <property type="entry name" value="DAGK"/>
    <property type="match status" value="1"/>
</dbReference>
<name>A0AAD8ZND2_9TELE</name>
<evidence type="ECO:0000256" key="40">
    <source>
        <dbReference type="ARBA" id="ARBA00051725"/>
    </source>
</evidence>
<evidence type="ECO:0000256" key="7">
    <source>
        <dbReference type="ARBA" id="ARBA00022475"/>
    </source>
</evidence>
<evidence type="ECO:0000256" key="9">
    <source>
        <dbReference type="ARBA" id="ARBA00022553"/>
    </source>
</evidence>
<comment type="catalytic activity">
    <reaction evidence="26">
        <text>a 1,2-diacyl-sn-glycerol + ATP = a 1,2-diacyl-sn-glycero-3-phosphate + ADP + H(+)</text>
        <dbReference type="Rhea" id="RHEA:10272"/>
        <dbReference type="ChEBI" id="CHEBI:15378"/>
        <dbReference type="ChEBI" id="CHEBI:17815"/>
        <dbReference type="ChEBI" id="CHEBI:30616"/>
        <dbReference type="ChEBI" id="CHEBI:58608"/>
        <dbReference type="ChEBI" id="CHEBI:456216"/>
        <dbReference type="EC" id="2.7.1.107"/>
    </reaction>
    <physiologicalReaction direction="left-to-right" evidence="26">
        <dbReference type="Rhea" id="RHEA:10273"/>
    </physiologicalReaction>
</comment>
<feature type="repeat" description="ANK" evidence="42">
    <location>
        <begin position="1525"/>
        <end position="1557"/>
    </location>
</feature>
<dbReference type="EMBL" id="JAROKS010000007">
    <property type="protein sequence ID" value="KAK1802467.1"/>
    <property type="molecule type" value="Genomic_DNA"/>
</dbReference>
<evidence type="ECO:0000256" key="2">
    <source>
        <dbReference type="ARBA" id="ARBA00004236"/>
    </source>
</evidence>
<comment type="subcellular location">
    <subcellularLocation>
        <location evidence="2">Cell membrane</location>
    </subcellularLocation>
    <subcellularLocation>
        <location evidence="3">Cell projection</location>
        <location evidence="3">Lamellipodium</location>
    </subcellularLocation>
    <subcellularLocation>
        <location evidence="4">Cytoplasm</location>
        <location evidence="4">Cytosol</location>
    </subcellularLocation>
    <subcellularLocation>
        <location evidence="1">Nucleus</location>
    </subcellularLocation>
</comment>
<comment type="catalytic activity">
    <reaction evidence="33">
        <text>a 1-O-alkyl-sn-glycerol + ATP = a 1-O-alkyl-sn-glycero-3-phosphate + ADP + H(+)</text>
        <dbReference type="Rhea" id="RHEA:16937"/>
        <dbReference type="ChEBI" id="CHEBI:15378"/>
        <dbReference type="ChEBI" id="CHEBI:15850"/>
        <dbReference type="ChEBI" id="CHEBI:30616"/>
        <dbReference type="ChEBI" id="CHEBI:58014"/>
        <dbReference type="ChEBI" id="CHEBI:456216"/>
        <dbReference type="EC" id="2.7.1.93"/>
    </reaction>
    <physiologicalReaction direction="left-to-right" evidence="33">
        <dbReference type="Rhea" id="RHEA:16938"/>
    </physiologicalReaction>
</comment>
<keyword evidence="21" id="KW-0539">Nucleus</keyword>
<dbReference type="InterPro" id="IPR037607">
    <property type="entry name" value="DGK"/>
</dbReference>
<evidence type="ECO:0000256" key="20">
    <source>
        <dbReference type="ARBA" id="ARBA00023136"/>
    </source>
</evidence>
<dbReference type="PANTHER" id="PTHR11255">
    <property type="entry name" value="DIACYLGLYCEROL KINASE"/>
    <property type="match status" value="1"/>
</dbReference>
<dbReference type="GO" id="GO:0007200">
    <property type="term" value="P:phospholipase C-activating G protein-coupled receptor signaling pathway"/>
    <property type="evidence" value="ECO:0007669"/>
    <property type="project" value="InterPro"/>
</dbReference>
<dbReference type="PANTHER" id="PTHR11255:SF43">
    <property type="entry name" value="DIACYLGLYCEROL KINASE ZETA"/>
    <property type="match status" value="1"/>
</dbReference>
<comment type="catalytic activity">
    <reaction evidence="35">
        <text>1,2-di-(5Z,8Z,11Z,14Z)-eicosatetraenoyl-sn-glycerol + ATP = 1,2-di-(5Z,8Z,11Z,14Z)-eicosatetraenoyl-sn-glycero-3-phosphate + ADP + H(+)</text>
        <dbReference type="Rhea" id="RHEA:40351"/>
        <dbReference type="ChEBI" id="CHEBI:15378"/>
        <dbReference type="ChEBI" id="CHEBI:30616"/>
        <dbReference type="ChEBI" id="CHEBI:77125"/>
        <dbReference type="ChEBI" id="CHEBI:77126"/>
        <dbReference type="ChEBI" id="CHEBI:456216"/>
    </reaction>
    <physiologicalReaction direction="left-to-right" evidence="35">
        <dbReference type="Rhea" id="RHEA:40352"/>
    </physiologicalReaction>
</comment>
<dbReference type="GO" id="GO:0008270">
    <property type="term" value="F:zinc ion binding"/>
    <property type="evidence" value="ECO:0007669"/>
    <property type="project" value="UniProtKB-KW"/>
</dbReference>
<dbReference type="SMART" id="SM00046">
    <property type="entry name" value="DAGKc"/>
    <property type="match status" value="1"/>
</dbReference>
<evidence type="ECO:0000256" key="17">
    <source>
        <dbReference type="ARBA" id="ARBA00022840"/>
    </source>
</evidence>
<keyword evidence="16" id="KW-0862">Zinc</keyword>
<dbReference type="SMART" id="SM00109">
    <property type="entry name" value="C1"/>
    <property type="match status" value="2"/>
</dbReference>
<feature type="region of interest" description="Disordered" evidence="44">
    <location>
        <begin position="182"/>
        <end position="201"/>
    </location>
</feature>
<evidence type="ECO:0000256" key="13">
    <source>
        <dbReference type="ARBA" id="ARBA00022741"/>
    </source>
</evidence>
<gene>
    <name evidence="46" type="ORF">P4O66_022124</name>
</gene>
<dbReference type="SMART" id="SM00045">
    <property type="entry name" value="DAGKa"/>
    <property type="match status" value="1"/>
</dbReference>
<keyword evidence="11" id="KW-0479">Metal-binding</keyword>
<organism evidence="46 47">
    <name type="scientific">Electrophorus voltai</name>
    <dbReference type="NCBI Taxonomy" id="2609070"/>
    <lineage>
        <taxon>Eukaryota</taxon>
        <taxon>Metazoa</taxon>
        <taxon>Chordata</taxon>
        <taxon>Craniata</taxon>
        <taxon>Vertebrata</taxon>
        <taxon>Euteleostomi</taxon>
        <taxon>Actinopterygii</taxon>
        <taxon>Neopterygii</taxon>
        <taxon>Teleostei</taxon>
        <taxon>Ostariophysi</taxon>
        <taxon>Gymnotiformes</taxon>
        <taxon>Gymnotoidei</taxon>
        <taxon>Gymnotidae</taxon>
        <taxon>Electrophorus</taxon>
    </lineage>
</organism>
<dbReference type="GO" id="GO:0098978">
    <property type="term" value="C:glutamatergic synapse"/>
    <property type="evidence" value="ECO:0007669"/>
    <property type="project" value="TreeGrafter"/>
</dbReference>
<dbReference type="Pfam" id="PF23578">
    <property type="entry name" value="DGKI"/>
    <property type="match status" value="1"/>
</dbReference>
<dbReference type="CDD" id="cd20895">
    <property type="entry name" value="C1_DGKzeta_rpt2"/>
    <property type="match status" value="1"/>
</dbReference>
<evidence type="ECO:0000256" key="34">
    <source>
        <dbReference type="ARBA" id="ARBA00050429"/>
    </source>
</evidence>
<protein>
    <recommendedName>
        <fullName evidence="43">Diacylglycerol kinase</fullName>
        <shortName evidence="43">DAG kinase</shortName>
        <ecNumber evidence="43">2.7.1.107</ecNumber>
    </recommendedName>
</protein>
<evidence type="ECO:0000256" key="10">
    <source>
        <dbReference type="ARBA" id="ARBA00022679"/>
    </source>
</evidence>
<dbReference type="PROSITE" id="PS50088">
    <property type="entry name" value="ANK_REPEAT"/>
    <property type="match status" value="1"/>
</dbReference>
<comment type="similarity">
    <text evidence="6 43">Belongs to the eukaryotic diacylglycerol kinase family.</text>
</comment>
<evidence type="ECO:0000256" key="29">
    <source>
        <dbReference type="ARBA" id="ARBA00034636"/>
    </source>
</evidence>
<dbReference type="InterPro" id="IPR017438">
    <property type="entry name" value="ATP-NAD_kinase_N"/>
</dbReference>
<dbReference type="FunFam" id="3.40.50.10330:FF:000002">
    <property type="entry name" value="Diacylglycerol kinase"/>
    <property type="match status" value="1"/>
</dbReference>
<feature type="region of interest" description="Disordered" evidence="44">
    <location>
        <begin position="1339"/>
        <end position="1404"/>
    </location>
</feature>
<evidence type="ECO:0000256" key="18">
    <source>
        <dbReference type="ARBA" id="ARBA00023043"/>
    </source>
</evidence>
<comment type="catalytic activity">
    <reaction evidence="28">
        <text>1-O-hexadecyl-2-(5Z,8Z,11Z,14Z-eicosatetraenoyl)-sn-glycerol + ATP = 1-O-hexadecyl-2-(5Z,8Z,11Z,14Z-eicosatetraenoyl)-sn-glycero-3-phosphate + ADP + H(+)</text>
        <dbReference type="Rhea" id="RHEA:40403"/>
        <dbReference type="ChEBI" id="CHEBI:15378"/>
        <dbReference type="ChEBI" id="CHEBI:30616"/>
        <dbReference type="ChEBI" id="CHEBI:77184"/>
        <dbReference type="ChEBI" id="CHEBI:77186"/>
        <dbReference type="ChEBI" id="CHEBI:456216"/>
    </reaction>
    <physiologicalReaction direction="left-to-right" evidence="28">
        <dbReference type="Rhea" id="RHEA:40404"/>
    </physiologicalReaction>
</comment>
<dbReference type="EC" id="2.7.1.107" evidence="43"/>
<evidence type="ECO:0000259" key="45">
    <source>
        <dbReference type="PROSITE" id="PS50146"/>
    </source>
</evidence>
<keyword evidence="15 43" id="KW-0418">Kinase</keyword>
<evidence type="ECO:0000313" key="46">
    <source>
        <dbReference type="EMBL" id="KAK1802467.1"/>
    </source>
</evidence>
<feature type="region of interest" description="Disordered" evidence="44">
    <location>
        <begin position="350"/>
        <end position="386"/>
    </location>
</feature>
<comment type="catalytic activity">
    <reaction evidence="37">
        <text>1-hexadecanoyl-2-(5Z,8Z,11Z,14Z-eicosatetraenoyl)-sn-glycerol + ATP = 1-hexadecanoyl-2-(5Z,8Z,11Z,14Z-eicosatetraenoyl)-sn-glycero-3-phosphate + ADP + H(+)</text>
        <dbReference type="Rhea" id="RHEA:40335"/>
        <dbReference type="ChEBI" id="CHEBI:15378"/>
        <dbReference type="ChEBI" id="CHEBI:30616"/>
        <dbReference type="ChEBI" id="CHEBI:72864"/>
        <dbReference type="ChEBI" id="CHEBI:77096"/>
        <dbReference type="ChEBI" id="CHEBI:456216"/>
    </reaction>
    <physiologicalReaction direction="left-to-right" evidence="37">
        <dbReference type="Rhea" id="RHEA:40336"/>
    </physiologicalReaction>
</comment>
<evidence type="ECO:0000256" key="1">
    <source>
        <dbReference type="ARBA" id="ARBA00004123"/>
    </source>
</evidence>
<evidence type="ECO:0000256" key="15">
    <source>
        <dbReference type="ARBA" id="ARBA00022777"/>
    </source>
</evidence>
<comment type="pathway">
    <text evidence="41">Glycerolipid metabolism.</text>
</comment>
<evidence type="ECO:0000256" key="24">
    <source>
        <dbReference type="ARBA" id="ARBA00023395"/>
    </source>
</evidence>
<evidence type="ECO:0000256" key="33">
    <source>
        <dbReference type="ARBA" id="ARBA00049500"/>
    </source>
</evidence>
<dbReference type="GO" id="GO:0005829">
    <property type="term" value="C:cytosol"/>
    <property type="evidence" value="ECO:0007669"/>
    <property type="project" value="UniProtKB-SubCell"/>
</dbReference>
<evidence type="ECO:0000256" key="3">
    <source>
        <dbReference type="ARBA" id="ARBA00004510"/>
    </source>
</evidence>
<dbReference type="SUPFAM" id="SSF111331">
    <property type="entry name" value="NAD kinase/diacylglycerol kinase-like"/>
    <property type="match status" value="1"/>
</dbReference>
<evidence type="ECO:0000256" key="25">
    <source>
        <dbReference type="ARBA" id="ARBA00023400"/>
    </source>
</evidence>
<reference evidence="46" key="1">
    <citation type="submission" date="2023-03" db="EMBL/GenBank/DDBJ databases">
        <title>Electrophorus voltai genome.</title>
        <authorList>
            <person name="Bian C."/>
        </authorList>
    </citation>
    <scope>NUCLEOTIDE SEQUENCE</scope>
    <source>
        <strain evidence="46">CB-2022</strain>
        <tissue evidence="46">Muscle</tissue>
    </source>
</reference>
<keyword evidence="47" id="KW-1185">Reference proteome</keyword>
<comment type="catalytic activity">
    <reaction evidence="25">
        <text>1-octadecanoyl-2-(5Z,8Z,11Z,14Z-eicosatetraenoyl)-sn-glycerol + ATP = 1-octadecanoyl-2-(5Z,8Z,11Z,14Z-eicosatetraenoyl)-sn-glycero-3-phosphate + ADP + H(+)</text>
        <dbReference type="Rhea" id="RHEA:40323"/>
        <dbReference type="ChEBI" id="CHEBI:15378"/>
        <dbReference type="ChEBI" id="CHEBI:30616"/>
        <dbReference type="ChEBI" id="CHEBI:75728"/>
        <dbReference type="ChEBI" id="CHEBI:77091"/>
        <dbReference type="ChEBI" id="CHEBI:456216"/>
    </reaction>
    <physiologicalReaction direction="left-to-right" evidence="25">
        <dbReference type="Rhea" id="RHEA:40324"/>
    </physiologicalReaction>
</comment>
<dbReference type="Pfam" id="PF00609">
    <property type="entry name" value="DAGK_acc"/>
    <property type="match status" value="1"/>
</dbReference>
<evidence type="ECO:0000256" key="14">
    <source>
        <dbReference type="ARBA" id="ARBA00022771"/>
    </source>
</evidence>
<dbReference type="GO" id="GO:0005886">
    <property type="term" value="C:plasma membrane"/>
    <property type="evidence" value="ECO:0007669"/>
    <property type="project" value="UniProtKB-SubCell"/>
</dbReference>
<dbReference type="InterPro" id="IPR016064">
    <property type="entry name" value="NAD/diacylglycerol_kinase_sf"/>
</dbReference>
<dbReference type="Proteomes" id="UP001239994">
    <property type="component" value="Unassembled WGS sequence"/>
</dbReference>
<comment type="caution">
    <text evidence="46">The sequence shown here is derived from an EMBL/GenBank/DDBJ whole genome shotgun (WGS) entry which is preliminary data.</text>
</comment>
<keyword evidence="19" id="KW-0443">Lipid metabolism</keyword>
<evidence type="ECO:0000256" key="26">
    <source>
        <dbReference type="ARBA" id="ARBA00023411"/>
    </source>
</evidence>
<comment type="catalytic activity">
    <reaction evidence="39">
        <text>1,2-ditetradecanoyl-sn-glycerol + ATP = 1,2-ditetradecanoyl-sn-glycero-3-phosphate + ADP + H(+)</text>
        <dbReference type="Rhea" id="RHEA:43444"/>
        <dbReference type="ChEBI" id="CHEBI:15378"/>
        <dbReference type="ChEBI" id="CHEBI:30616"/>
        <dbReference type="ChEBI" id="CHEBI:80651"/>
        <dbReference type="ChEBI" id="CHEBI:83550"/>
        <dbReference type="ChEBI" id="CHEBI:456216"/>
    </reaction>
    <physiologicalReaction direction="left-to-right" evidence="39">
        <dbReference type="Rhea" id="RHEA:43445"/>
    </physiologicalReaction>
</comment>
<comment type="catalytic activity">
    <reaction evidence="38">
        <text>1-octadecanoyl-2-(9Z-octadecenoyl)-sn-glycerol + ATP = 1-octadecanoyl-2-(9Z-octadecenoyl)-sn-glycero-3-phosphate + ADP + H(+)</text>
        <dbReference type="Rhea" id="RHEA:43424"/>
        <dbReference type="ChEBI" id="CHEBI:15378"/>
        <dbReference type="ChEBI" id="CHEBI:30616"/>
        <dbReference type="ChEBI" id="CHEBI:74560"/>
        <dbReference type="ChEBI" id="CHEBI:75468"/>
        <dbReference type="ChEBI" id="CHEBI:456216"/>
    </reaction>
    <physiologicalReaction direction="left-to-right" evidence="38">
        <dbReference type="Rhea" id="RHEA:43425"/>
    </physiologicalReaction>
</comment>
<comment type="catalytic activity">
    <reaction evidence="24">
        <text>1,2-didecanoyl-sn-glycerol + ATP = 1,2-didecanoyl-sn-glycero-3-phosphate + ADP + H(+)</text>
        <dbReference type="Rhea" id="RHEA:43428"/>
        <dbReference type="ChEBI" id="CHEBI:15378"/>
        <dbReference type="ChEBI" id="CHEBI:18155"/>
        <dbReference type="ChEBI" id="CHEBI:30616"/>
        <dbReference type="ChEBI" id="CHEBI:78227"/>
        <dbReference type="ChEBI" id="CHEBI:456216"/>
    </reaction>
    <physiologicalReaction direction="left-to-right" evidence="24">
        <dbReference type="Rhea" id="RHEA:43429"/>
    </physiologicalReaction>
</comment>
<dbReference type="Pfam" id="PF00781">
    <property type="entry name" value="DAGK_cat"/>
    <property type="match status" value="1"/>
</dbReference>
<dbReference type="InterPro" id="IPR047485">
    <property type="entry name" value="C1_DGKzeta_rpt1"/>
</dbReference>
<keyword evidence="7" id="KW-1003">Cell membrane</keyword>
<dbReference type="CDD" id="cd20849">
    <property type="entry name" value="C1_DGKzeta_rpt1"/>
    <property type="match status" value="1"/>
</dbReference>
<comment type="pathway">
    <text evidence="5">Lipid metabolism; glycerolipid metabolism.</text>
</comment>
<evidence type="ECO:0000256" key="11">
    <source>
        <dbReference type="ARBA" id="ARBA00022723"/>
    </source>
</evidence>
<keyword evidence="20" id="KW-0472">Membrane</keyword>
<keyword evidence="17 43" id="KW-0067">ATP-binding</keyword>
<evidence type="ECO:0000256" key="28">
    <source>
        <dbReference type="ARBA" id="ARBA00034624"/>
    </source>
</evidence>
<dbReference type="SMART" id="SM00248">
    <property type="entry name" value="ANK"/>
    <property type="match status" value="3"/>
</dbReference>
<evidence type="ECO:0000256" key="35">
    <source>
        <dbReference type="ARBA" id="ARBA00050690"/>
    </source>
</evidence>
<dbReference type="Gene3D" id="3.40.50.10330">
    <property type="entry name" value="Probable inorganic polyphosphate/atp-NAD kinase, domain 1"/>
    <property type="match status" value="1"/>
</dbReference>
<keyword evidence="8" id="KW-0963">Cytoplasm</keyword>
<dbReference type="InterPro" id="IPR047484">
    <property type="entry name" value="C1_DGKzeta_rpt2"/>
</dbReference>
<comment type="catalytic activity">
    <reaction evidence="34">
        <text>1-(9Z-octadecenoyl)-2-hexadecanoyl-sn-glycerol + ATP = 1-(9Z)-octadecenoyl-2-hexadecanoyl-sn-glycero-3-phosphate + ADP + H(+)</text>
        <dbReference type="Rhea" id="RHEA:43420"/>
        <dbReference type="ChEBI" id="CHEBI:15378"/>
        <dbReference type="ChEBI" id="CHEBI:30616"/>
        <dbReference type="ChEBI" id="CHEBI:74551"/>
        <dbReference type="ChEBI" id="CHEBI:75447"/>
        <dbReference type="ChEBI" id="CHEBI:456216"/>
    </reaction>
    <physiologicalReaction direction="left-to-right" evidence="34">
        <dbReference type="Rhea" id="RHEA:43421"/>
    </physiologicalReaction>
</comment>
<comment type="catalytic activity">
    <reaction evidence="29">
        <text>1-hexadecanoyl-2-(9Z-octadecenoyl)-sn-glycerol + ATP = 1-hexadecanoyl-2-(9Z-octadecenoyl)-sn-glycero-3-phosphate + ADP + H(+)</text>
        <dbReference type="Rhea" id="RHEA:43416"/>
        <dbReference type="ChEBI" id="CHEBI:15378"/>
        <dbReference type="ChEBI" id="CHEBI:30616"/>
        <dbReference type="ChEBI" id="CHEBI:64839"/>
        <dbReference type="ChEBI" id="CHEBI:75466"/>
        <dbReference type="ChEBI" id="CHEBI:456216"/>
    </reaction>
    <physiologicalReaction direction="left-to-right" evidence="29">
        <dbReference type="Rhea" id="RHEA:43417"/>
    </physiologicalReaction>
</comment>
<feature type="region of interest" description="Disordered" evidence="44">
    <location>
        <begin position="462"/>
        <end position="486"/>
    </location>
</feature>
<comment type="catalytic activity">
    <reaction evidence="31">
        <text>1-O-alkyl-2-acyl-sn-glycerol + ATP = 1-O-alkyl-2-acyl-sn-glycero-3-phosphate + ADP + H(+)</text>
        <dbReference type="Rhea" id="RHEA:44072"/>
        <dbReference type="ChEBI" id="CHEBI:15378"/>
        <dbReference type="ChEBI" id="CHEBI:30616"/>
        <dbReference type="ChEBI" id="CHEBI:52595"/>
        <dbReference type="ChEBI" id="CHEBI:73332"/>
        <dbReference type="ChEBI" id="CHEBI:456216"/>
    </reaction>
    <physiologicalReaction direction="left-to-right" evidence="31">
        <dbReference type="Rhea" id="RHEA:44073"/>
    </physiologicalReaction>
</comment>
<dbReference type="Gene3D" id="2.60.200.40">
    <property type="match status" value="1"/>
</dbReference>
<evidence type="ECO:0000256" key="30">
    <source>
        <dbReference type="ARBA" id="ARBA00034638"/>
    </source>
</evidence>
<evidence type="ECO:0000256" key="5">
    <source>
        <dbReference type="ARBA" id="ARBA00005175"/>
    </source>
</evidence>
<evidence type="ECO:0000256" key="39">
    <source>
        <dbReference type="ARBA" id="ARBA00051332"/>
    </source>
</evidence>
<evidence type="ECO:0000256" key="19">
    <source>
        <dbReference type="ARBA" id="ARBA00023098"/>
    </source>
</evidence>
<dbReference type="Pfam" id="PF00130">
    <property type="entry name" value="C1_1"/>
    <property type="match status" value="1"/>
</dbReference>
<feature type="compositionally biased region" description="Polar residues" evidence="44">
    <location>
        <begin position="45"/>
        <end position="55"/>
    </location>
</feature>
<feature type="domain" description="DAGKc" evidence="45">
    <location>
        <begin position="849"/>
        <end position="983"/>
    </location>
</feature>
<evidence type="ECO:0000256" key="27">
    <source>
        <dbReference type="ARBA" id="ARBA00034614"/>
    </source>
</evidence>
<dbReference type="GO" id="GO:0005524">
    <property type="term" value="F:ATP binding"/>
    <property type="evidence" value="ECO:0007669"/>
    <property type="project" value="UniProtKB-KW"/>
</dbReference>
<comment type="catalytic activity">
    <reaction evidence="40">
        <text>1-eicosanoyl-2-(5Z,8Z,11Z,14Z)-eicosatetraenoyl-sn-glycerol + ATP = 1-eicosanoyl-2-(5Z,8Z,11Z,14Z)-eicosatetraenoyl-sn-glycero-3-phosphate + ADP + H(+)</text>
        <dbReference type="Rhea" id="RHEA:40331"/>
        <dbReference type="ChEBI" id="CHEBI:15378"/>
        <dbReference type="ChEBI" id="CHEBI:30616"/>
        <dbReference type="ChEBI" id="CHEBI:77094"/>
        <dbReference type="ChEBI" id="CHEBI:87223"/>
        <dbReference type="ChEBI" id="CHEBI:456216"/>
    </reaction>
    <physiologicalReaction direction="left-to-right" evidence="40">
        <dbReference type="Rhea" id="RHEA:40332"/>
    </physiologicalReaction>
</comment>
<dbReference type="GO" id="GO:0006629">
    <property type="term" value="P:lipid metabolic process"/>
    <property type="evidence" value="ECO:0007669"/>
    <property type="project" value="UniProtKB-KW"/>
</dbReference>
<dbReference type="GO" id="GO:0030027">
    <property type="term" value="C:lamellipodium"/>
    <property type="evidence" value="ECO:0007669"/>
    <property type="project" value="UniProtKB-SubCell"/>
</dbReference>
<evidence type="ECO:0000256" key="32">
    <source>
        <dbReference type="ARBA" id="ARBA00034647"/>
    </source>
</evidence>
<comment type="catalytic activity">
    <reaction evidence="32">
        <text>1-O-hexadecyl-2-acetyl-sn-glycerol + ATP = 1-O-hexadecyl-2-acetyl-sn-glycero-3-phosphate + ADP + H(+)</text>
        <dbReference type="Rhea" id="RHEA:41676"/>
        <dbReference type="ChEBI" id="CHEBI:15378"/>
        <dbReference type="ChEBI" id="CHEBI:30616"/>
        <dbReference type="ChEBI" id="CHEBI:75936"/>
        <dbReference type="ChEBI" id="CHEBI:78385"/>
        <dbReference type="ChEBI" id="CHEBI:456216"/>
    </reaction>
    <physiologicalReaction direction="left-to-right" evidence="32">
        <dbReference type="Rhea" id="RHEA:41677"/>
    </physiologicalReaction>
</comment>
<evidence type="ECO:0000256" key="41">
    <source>
        <dbReference type="ARBA" id="ARBA00060536"/>
    </source>
</evidence>
<evidence type="ECO:0000256" key="37">
    <source>
        <dbReference type="ARBA" id="ARBA00050897"/>
    </source>
</evidence>
<comment type="catalytic activity">
    <reaction evidence="36">
        <text>1-octadecanoyl-2-(4Z,7Z,10Z,13Z,16Z,19Z-docosahexaenoyl)-sn-glycerol + ATP = 1-octadecanoyl-2-(4Z,7Z,10Z,13Z,16Z,19Z-docosahexaenoyl)-sn-glycero-3-phosphate + ADP + H(+)</text>
        <dbReference type="Rhea" id="RHEA:40359"/>
        <dbReference type="ChEBI" id="CHEBI:15378"/>
        <dbReference type="ChEBI" id="CHEBI:30616"/>
        <dbReference type="ChEBI" id="CHEBI:77129"/>
        <dbReference type="ChEBI" id="CHEBI:77130"/>
        <dbReference type="ChEBI" id="CHEBI:456216"/>
    </reaction>
    <physiologicalReaction direction="left-to-right" evidence="36">
        <dbReference type="Rhea" id="RHEA:40360"/>
    </physiologicalReaction>
</comment>